<evidence type="ECO:0000256" key="6">
    <source>
        <dbReference type="ARBA" id="ARBA00023014"/>
    </source>
</evidence>
<dbReference type="AlphaFoldDB" id="A0AAU9EPV9"/>
<evidence type="ECO:0000256" key="4">
    <source>
        <dbReference type="ARBA" id="ARBA00022982"/>
    </source>
</evidence>
<evidence type="ECO:0000256" key="5">
    <source>
        <dbReference type="ARBA" id="ARBA00023004"/>
    </source>
</evidence>
<dbReference type="Proteomes" id="UP001366166">
    <property type="component" value="Chromosome"/>
</dbReference>
<dbReference type="PROSITE" id="PS00198">
    <property type="entry name" value="4FE4S_FER_1"/>
    <property type="match status" value="1"/>
</dbReference>
<keyword evidence="1" id="KW-0813">Transport</keyword>
<keyword evidence="9" id="KW-1185">Reference proteome</keyword>
<proteinExistence type="predicted"/>
<dbReference type="InterPro" id="IPR009051">
    <property type="entry name" value="Helical_ferredxn"/>
</dbReference>
<dbReference type="InterPro" id="IPR017900">
    <property type="entry name" value="4Fe4S_Fe_S_CS"/>
</dbReference>
<dbReference type="PANTHER" id="PTHR43551">
    <property type="entry name" value="FUMARATE REDUCTASE IRON-SULFUR SUBUNIT"/>
    <property type="match status" value="1"/>
</dbReference>
<evidence type="ECO:0000256" key="1">
    <source>
        <dbReference type="ARBA" id="ARBA00022448"/>
    </source>
</evidence>
<dbReference type="InterPro" id="IPR004017">
    <property type="entry name" value="Cys_rich_dom"/>
</dbReference>
<feature type="domain" description="4Fe-4S ferredoxin-type" evidence="7">
    <location>
        <begin position="86"/>
        <end position="116"/>
    </location>
</feature>
<keyword evidence="2" id="KW-0004">4Fe-4S</keyword>
<keyword evidence="6" id="KW-0411">Iron-sulfur</keyword>
<keyword evidence="5" id="KW-0408">Iron</keyword>
<dbReference type="PROSITE" id="PS51379">
    <property type="entry name" value="4FE4S_FER_2"/>
    <property type="match status" value="2"/>
</dbReference>
<dbReference type="RefSeq" id="WP_338601010.1">
    <property type="nucleotide sequence ID" value="NZ_AP028679.1"/>
</dbReference>
<evidence type="ECO:0000256" key="2">
    <source>
        <dbReference type="ARBA" id="ARBA00022485"/>
    </source>
</evidence>
<gene>
    <name evidence="8" type="ORF">FAK_29770</name>
</gene>
<dbReference type="InterPro" id="IPR017896">
    <property type="entry name" value="4Fe4S_Fe-S-bd"/>
</dbReference>
<sequence>MDAKLKQELIQTFSERLSQAAKMYMENCSRCGLCIEACHAYASSPETRYTAVGRAQNIRRIYEEYFKKGKIAKKLNEAVELSDFWMEKVYETAYTCTGCRRCMTYCPFGIDTGVIQGIAKMMLITADQEPKALSMLADMSIAKGKTIEKTKTNFAAAAKNLEKEVLERWRSEGGEDVVPLDVQDANVLYVALAGKHSIIPAAAIMNAAKEKWSLSYFEAVNFGAFVGNPAKTKEIAGRIIDEAKRLNVKEVVICECGTAYRVMKHMTGEKPFGVITFAELIARYIEQGRIKLDKSKLPGKVTYHDPCQIARQGGIYEPPRYVLNHLTDHFVEMTPNRQANWCCGGGGGLVAIGEKDFRMKSAKVKADQVKATGAEVLCTACENCHTQLSDLNEHYGLGVEVMYLSDLTAKALVQD</sequence>
<evidence type="ECO:0000313" key="9">
    <source>
        <dbReference type="Proteomes" id="UP001366166"/>
    </source>
</evidence>
<dbReference type="EMBL" id="AP028679">
    <property type="protein sequence ID" value="BEQ15911.1"/>
    <property type="molecule type" value="Genomic_DNA"/>
</dbReference>
<keyword evidence="3" id="KW-0479">Metal-binding</keyword>
<reference evidence="9" key="1">
    <citation type="journal article" date="2023" name="Arch. Microbiol.">
        <title>Desulfoferula mesophilus gen. nov. sp. nov., a mesophilic sulfate-reducing bacterium isolated from a brackish lake sediment.</title>
        <authorList>
            <person name="Watanabe T."/>
            <person name="Yabe T."/>
            <person name="Tsuji J.M."/>
            <person name="Fukui M."/>
        </authorList>
    </citation>
    <scope>NUCLEOTIDE SEQUENCE [LARGE SCALE GENOMIC DNA]</scope>
    <source>
        <strain evidence="9">12FAK</strain>
    </source>
</reference>
<organism evidence="8 9">
    <name type="scientific">Desulfoferula mesophila</name>
    <dbReference type="NCBI Taxonomy" id="3058419"/>
    <lineage>
        <taxon>Bacteria</taxon>
        <taxon>Pseudomonadati</taxon>
        <taxon>Thermodesulfobacteriota</taxon>
        <taxon>Desulfarculia</taxon>
        <taxon>Desulfarculales</taxon>
        <taxon>Desulfarculaceae</taxon>
        <taxon>Desulfoferula</taxon>
    </lineage>
</organism>
<protein>
    <submittedName>
        <fullName evidence="8">Reductase</fullName>
    </submittedName>
</protein>
<dbReference type="Gene3D" id="1.10.1060.10">
    <property type="entry name" value="Alpha-helical ferredoxin"/>
    <property type="match status" value="1"/>
</dbReference>
<dbReference type="KEGG" id="dmp:FAK_29770"/>
<keyword evidence="4" id="KW-0249">Electron transport</keyword>
<dbReference type="Pfam" id="PF02754">
    <property type="entry name" value="CCG"/>
    <property type="match status" value="1"/>
</dbReference>
<dbReference type="GO" id="GO:0016491">
    <property type="term" value="F:oxidoreductase activity"/>
    <property type="evidence" value="ECO:0007669"/>
    <property type="project" value="UniProtKB-ARBA"/>
</dbReference>
<dbReference type="GO" id="GO:0051539">
    <property type="term" value="F:4 iron, 4 sulfur cluster binding"/>
    <property type="evidence" value="ECO:0007669"/>
    <property type="project" value="UniProtKB-KW"/>
</dbReference>
<name>A0AAU9EPV9_9BACT</name>
<dbReference type="PANTHER" id="PTHR43551:SF1">
    <property type="entry name" value="HETERODISULFIDE REDUCTASE"/>
    <property type="match status" value="1"/>
</dbReference>
<dbReference type="SUPFAM" id="SSF46548">
    <property type="entry name" value="alpha-helical ferredoxin"/>
    <property type="match status" value="1"/>
</dbReference>
<evidence type="ECO:0000256" key="3">
    <source>
        <dbReference type="ARBA" id="ARBA00022723"/>
    </source>
</evidence>
<feature type="domain" description="4Fe-4S ferredoxin-type" evidence="7">
    <location>
        <begin position="19"/>
        <end position="48"/>
    </location>
</feature>
<dbReference type="Pfam" id="PF13183">
    <property type="entry name" value="Fer4_8"/>
    <property type="match status" value="1"/>
</dbReference>
<accession>A0AAU9EPV9</accession>
<evidence type="ECO:0000313" key="8">
    <source>
        <dbReference type="EMBL" id="BEQ15911.1"/>
    </source>
</evidence>
<evidence type="ECO:0000259" key="7">
    <source>
        <dbReference type="PROSITE" id="PS51379"/>
    </source>
</evidence>
<dbReference type="GO" id="GO:0046872">
    <property type="term" value="F:metal ion binding"/>
    <property type="evidence" value="ECO:0007669"/>
    <property type="project" value="UniProtKB-KW"/>
</dbReference>